<keyword evidence="5 6" id="KW-0472">Membrane</keyword>
<evidence type="ECO:0000256" key="2">
    <source>
        <dbReference type="ARBA" id="ARBA00022475"/>
    </source>
</evidence>
<evidence type="ECO:0000256" key="3">
    <source>
        <dbReference type="ARBA" id="ARBA00022692"/>
    </source>
</evidence>
<feature type="transmembrane region" description="Helical" evidence="6">
    <location>
        <begin position="30"/>
        <end position="51"/>
    </location>
</feature>
<accession>A0A348MIZ5</accession>
<dbReference type="EMBL" id="DMCX01000013">
    <property type="protein sequence ID" value="HAF07021.1"/>
    <property type="molecule type" value="Genomic_DNA"/>
</dbReference>
<dbReference type="SUPFAM" id="SSF103481">
    <property type="entry name" value="Multidrug resistance efflux transporter EmrE"/>
    <property type="match status" value="2"/>
</dbReference>
<feature type="transmembrane region" description="Helical" evidence="6">
    <location>
        <begin position="179"/>
        <end position="198"/>
    </location>
</feature>
<proteinExistence type="predicted"/>
<dbReference type="PANTHER" id="PTHR32322:SF18">
    <property type="entry name" value="S-ADENOSYLMETHIONINE_S-ADENOSYLHOMOCYSTEINE TRANSPORTER"/>
    <property type="match status" value="1"/>
</dbReference>
<organism evidence="8 9">
    <name type="scientific">candidate division WOR-3 bacterium</name>
    <dbReference type="NCBI Taxonomy" id="2052148"/>
    <lineage>
        <taxon>Bacteria</taxon>
        <taxon>Bacteria division WOR-3</taxon>
    </lineage>
</organism>
<evidence type="ECO:0000259" key="7">
    <source>
        <dbReference type="Pfam" id="PF00892"/>
    </source>
</evidence>
<evidence type="ECO:0000256" key="5">
    <source>
        <dbReference type="ARBA" id="ARBA00023136"/>
    </source>
</evidence>
<keyword evidence="2" id="KW-1003">Cell membrane</keyword>
<dbReference type="Proteomes" id="UP000262454">
    <property type="component" value="Unassembled WGS sequence"/>
</dbReference>
<keyword evidence="3 6" id="KW-0812">Transmembrane</keyword>
<feature type="transmembrane region" description="Helical" evidence="6">
    <location>
        <begin position="267"/>
        <end position="283"/>
    </location>
</feature>
<feature type="transmembrane region" description="Helical" evidence="6">
    <location>
        <begin position="95"/>
        <end position="115"/>
    </location>
</feature>
<feature type="transmembrane region" description="Helical" evidence="6">
    <location>
        <begin position="242"/>
        <end position="261"/>
    </location>
</feature>
<evidence type="ECO:0000256" key="6">
    <source>
        <dbReference type="SAM" id="Phobius"/>
    </source>
</evidence>
<feature type="transmembrane region" description="Helical" evidence="6">
    <location>
        <begin position="72"/>
        <end position="89"/>
    </location>
</feature>
<dbReference type="GO" id="GO:0005886">
    <property type="term" value="C:plasma membrane"/>
    <property type="evidence" value="ECO:0007669"/>
    <property type="project" value="UniProtKB-SubCell"/>
</dbReference>
<evidence type="ECO:0000313" key="8">
    <source>
        <dbReference type="EMBL" id="HAF07021.1"/>
    </source>
</evidence>
<feature type="transmembrane region" description="Helical" evidence="6">
    <location>
        <begin position="124"/>
        <end position="141"/>
    </location>
</feature>
<comment type="caution">
    <text evidence="8">The sequence shown here is derived from an EMBL/GenBank/DDBJ whole genome shotgun (WGS) entry which is preliminary data.</text>
</comment>
<evidence type="ECO:0000313" key="9">
    <source>
        <dbReference type="Proteomes" id="UP000262454"/>
    </source>
</evidence>
<name>A0A348MIZ5_UNCW3</name>
<dbReference type="InterPro" id="IPR000620">
    <property type="entry name" value="EamA_dom"/>
</dbReference>
<feature type="domain" description="EamA" evidence="7">
    <location>
        <begin position="153"/>
        <end position="280"/>
    </location>
</feature>
<keyword evidence="4 6" id="KW-1133">Transmembrane helix</keyword>
<evidence type="ECO:0000256" key="1">
    <source>
        <dbReference type="ARBA" id="ARBA00004651"/>
    </source>
</evidence>
<protein>
    <recommendedName>
        <fullName evidence="7">EamA domain-containing protein</fullName>
    </recommendedName>
</protein>
<gene>
    <name evidence="8" type="ORF">DCG82_01265</name>
</gene>
<evidence type="ECO:0000256" key="4">
    <source>
        <dbReference type="ARBA" id="ARBA00022989"/>
    </source>
</evidence>
<comment type="subcellular location">
    <subcellularLocation>
        <location evidence="1">Cell membrane</location>
        <topology evidence="1">Multi-pass membrane protein</topology>
    </subcellularLocation>
</comment>
<feature type="domain" description="EamA" evidence="7">
    <location>
        <begin position="2"/>
        <end position="138"/>
    </location>
</feature>
<feature type="transmembrane region" description="Helical" evidence="6">
    <location>
        <begin position="147"/>
        <end position="167"/>
    </location>
</feature>
<dbReference type="PANTHER" id="PTHR32322">
    <property type="entry name" value="INNER MEMBRANE TRANSPORTER"/>
    <property type="match status" value="1"/>
</dbReference>
<reference evidence="8 9" key="1">
    <citation type="journal article" date="2018" name="Nat. Biotechnol.">
        <title>A standardized bacterial taxonomy based on genome phylogeny substantially revises the tree of life.</title>
        <authorList>
            <person name="Parks D.H."/>
            <person name="Chuvochina M."/>
            <person name="Waite D.W."/>
            <person name="Rinke C."/>
            <person name="Skarshewski A."/>
            <person name="Chaumeil P.A."/>
            <person name="Hugenholtz P."/>
        </authorList>
    </citation>
    <scope>NUCLEOTIDE SEQUENCE [LARGE SCALE GENOMIC DNA]</scope>
    <source>
        <strain evidence="8">UBA7921</strain>
    </source>
</reference>
<dbReference type="Pfam" id="PF00892">
    <property type="entry name" value="EamA"/>
    <property type="match status" value="2"/>
</dbReference>
<dbReference type="InterPro" id="IPR037185">
    <property type="entry name" value="EmrE-like"/>
</dbReference>
<dbReference type="AlphaFoldDB" id="A0A348MIZ5"/>
<sequence length="301" mass="34605">MVGVTFLFISVLLFSTMEISSKFISSDFNFLQLTFLRFFLGIFIFIFFILLNKDLKKELGNLKMKSFIKISSLGFINVFLSMVLLQYSVEKGNASVAAVLIGSHPIFVYILNLIFSKEFDRTKLFKILTGIIGISLLLLFSKKINRIDYLSSFAGLLSSFFFALFTFLSKKFLKDNSPVIINFISFFSGILFLLPFFFYKKNHLLNFNSFNIPFLLYLGFFVTGFGYLLYYEGFKRLNVVDGSIFFFLKPLIATTLSVILLKEKLSPIQIFGIFLIILSLTDFKKGKKIEIYNGIKKDIDS</sequence>
<feature type="transmembrane region" description="Helical" evidence="6">
    <location>
        <begin position="210"/>
        <end position="230"/>
    </location>
</feature>
<dbReference type="InterPro" id="IPR050638">
    <property type="entry name" value="AA-Vitamin_Transporters"/>
</dbReference>